<dbReference type="RefSeq" id="WP_005765512.1">
    <property type="nucleotide sequence ID" value="NZ_GG704815.1"/>
</dbReference>
<feature type="modified residue" description="N6-(pyridoxal phosphate)lysine" evidence="4">
    <location>
        <position position="185"/>
    </location>
</feature>
<gene>
    <name evidence="6" type="primary">pglC</name>
    <name evidence="6" type="ORF">HMPREF0621_0370</name>
</gene>
<evidence type="ECO:0000256" key="5">
    <source>
        <dbReference type="RuleBase" id="RU004508"/>
    </source>
</evidence>
<protein>
    <submittedName>
        <fullName evidence="6">DegT/DnrJ/EryC1/StrS aminotransferase family protein</fullName>
    </submittedName>
</protein>
<dbReference type="CDD" id="cd00616">
    <property type="entry name" value="AHBA_syn"/>
    <property type="match status" value="1"/>
</dbReference>
<dbReference type="EMBL" id="ACZR01000002">
    <property type="protein sequence ID" value="EEX51180.1"/>
    <property type="molecule type" value="Genomic_DNA"/>
</dbReference>
<dbReference type="InterPro" id="IPR015424">
    <property type="entry name" value="PyrdxlP-dep_Trfase"/>
</dbReference>
<dbReference type="InterPro" id="IPR015422">
    <property type="entry name" value="PyrdxlP-dep_Trfase_small"/>
</dbReference>
<dbReference type="SUPFAM" id="SSF53383">
    <property type="entry name" value="PLP-dependent transferases"/>
    <property type="match status" value="1"/>
</dbReference>
<organism evidence="6 7">
    <name type="scientific">Pasteurella dagmatis ATCC 43325</name>
    <dbReference type="NCBI Taxonomy" id="667128"/>
    <lineage>
        <taxon>Bacteria</taxon>
        <taxon>Pseudomonadati</taxon>
        <taxon>Pseudomonadota</taxon>
        <taxon>Gammaproteobacteria</taxon>
        <taxon>Pasteurellales</taxon>
        <taxon>Pasteurellaceae</taxon>
        <taxon>Pasteurella</taxon>
    </lineage>
</organism>
<keyword evidence="7" id="KW-1185">Reference proteome</keyword>
<dbReference type="InterPro" id="IPR015421">
    <property type="entry name" value="PyrdxlP-dep_Trfase_major"/>
</dbReference>
<dbReference type="OrthoDB" id="9804264at2"/>
<evidence type="ECO:0000313" key="7">
    <source>
        <dbReference type="Proteomes" id="UP000005519"/>
    </source>
</evidence>
<dbReference type="GO" id="GO:0030170">
    <property type="term" value="F:pyridoxal phosphate binding"/>
    <property type="evidence" value="ECO:0007669"/>
    <property type="project" value="TreeGrafter"/>
</dbReference>
<keyword evidence="1 4" id="KW-0663">Pyridoxal phosphate</keyword>
<dbReference type="AlphaFoldDB" id="C9PMZ6"/>
<evidence type="ECO:0000256" key="2">
    <source>
        <dbReference type="ARBA" id="ARBA00037999"/>
    </source>
</evidence>
<feature type="active site" description="Proton acceptor" evidence="3">
    <location>
        <position position="185"/>
    </location>
</feature>
<evidence type="ECO:0000256" key="4">
    <source>
        <dbReference type="PIRSR" id="PIRSR000390-2"/>
    </source>
</evidence>
<evidence type="ECO:0000256" key="3">
    <source>
        <dbReference type="PIRSR" id="PIRSR000390-1"/>
    </source>
</evidence>
<dbReference type="PIRSF" id="PIRSF000390">
    <property type="entry name" value="PLP_StrS"/>
    <property type="match status" value="1"/>
</dbReference>
<reference evidence="6 7" key="1">
    <citation type="submission" date="2009-10" db="EMBL/GenBank/DDBJ databases">
        <authorList>
            <person name="Muzny D."/>
            <person name="Qin X."/>
            <person name="Deng J."/>
            <person name="Jiang H."/>
            <person name="Liu Y."/>
            <person name="Qu J."/>
            <person name="Song X.-Z."/>
            <person name="Zhang L."/>
            <person name="Thornton R."/>
            <person name="Coyle M."/>
            <person name="Francisco L."/>
            <person name="Jackson L."/>
            <person name="Javaid M."/>
            <person name="Korchina V."/>
            <person name="Kovar C."/>
            <person name="Mata R."/>
            <person name="Mathew T."/>
            <person name="Ngo R."/>
            <person name="Nguyen L."/>
            <person name="Nguyen N."/>
            <person name="Okwuonu G."/>
            <person name="Ongeri F."/>
            <person name="Pham C."/>
            <person name="Simmons D."/>
            <person name="Wilczek-Boney K."/>
            <person name="Hale W."/>
            <person name="Jakkamsetti A."/>
            <person name="Pham P."/>
            <person name="Ruth R."/>
            <person name="San Lucas F."/>
            <person name="Warren J."/>
            <person name="Zhang J."/>
            <person name="Zhao Z."/>
            <person name="Zhou C."/>
            <person name="Zhu D."/>
            <person name="Lee S."/>
            <person name="Bess C."/>
            <person name="Blankenburg K."/>
            <person name="Forbes L."/>
            <person name="Fu Q."/>
            <person name="Gubbala S."/>
            <person name="Hirani K."/>
            <person name="Jayaseelan J.C."/>
            <person name="Lara F."/>
            <person name="Munidasa M."/>
            <person name="Palculict T."/>
            <person name="Patil S."/>
            <person name="Pu L.-L."/>
            <person name="Saada N."/>
            <person name="Tang L."/>
            <person name="Weissenberger G."/>
            <person name="Zhu Y."/>
            <person name="Hemphill L."/>
            <person name="Shang Y."/>
            <person name="Youmans B."/>
            <person name="Ayvaz T."/>
            <person name="Ross M."/>
            <person name="Santibanez J."/>
            <person name="Aqrawi P."/>
            <person name="Gross S."/>
            <person name="Joshi V."/>
            <person name="Fowler G."/>
            <person name="Nazareth L."/>
            <person name="Reid J."/>
            <person name="Worley K."/>
            <person name="Petrosino J."/>
            <person name="Highlander S."/>
            <person name="Gibbs R."/>
        </authorList>
    </citation>
    <scope>NUCLEOTIDE SEQUENCE [LARGE SCALE GENOMIC DNA]</scope>
    <source>
        <strain evidence="6 7">ATCC 43325</strain>
    </source>
</reference>
<proteinExistence type="inferred from homology"/>
<name>C9PMZ6_9PAST</name>
<dbReference type="HOGENOM" id="CLU_033332_7_0_6"/>
<comment type="caution">
    <text evidence="6">The sequence shown here is derived from an EMBL/GenBank/DDBJ whole genome shotgun (WGS) entry which is preliminary data.</text>
</comment>
<dbReference type="PANTHER" id="PTHR30244">
    <property type="entry name" value="TRANSAMINASE"/>
    <property type="match status" value="1"/>
</dbReference>
<dbReference type="Proteomes" id="UP000005519">
    <property type="component" value="Unassembled WGS sequence"/>
</dbReference>
<accession>C9PMZ6</accession>
<evidence type="ECO:0000256" key="1">
    <source>
        <dbReference type="ARBA" id="ARBA00022898"/>
    </source>
</evidence>
<dbReference type="GO" id="GO:0000271">
    <property type="term" value="P:polysaccharide biosynthetic process"/>
    <property type="evidence" value="ECO:0007669"/>
    <property type="project" value="TreeGrafter"/>
</dbReference>
<sequence>MLNTPFSPWPSFSQKEIDRVSEILKSNKVNYWTGQECREFEKEFAQFCQTKYAIALMNGTVALDVALKALDIKAGDDVIVTSRTFLASASCIVTAGANPIFADVELDSQNISRRTIEAALTPNTKAIICVHLAGLMCDMDPIMQLAQEKSLYVIEDCAQAHGAKYKGKPAGSIGHIGAWSFCQDKIMTTGGEGGMVTTNDENLWNKMWSYKDHGKNFDTVYNKQHPPGFRWLHDSFGTNWRMMEIQAGIGRIQLGEMAEWTRKRNENMQTILSAFETSPYFIVHRPSADFSHAAYKCYIQVNPETLPEGWNRDRIMELINDLGVPCYSGSCSEVYLEKAFDNTPWRPAKRLNNAKFLGETSLMFLVHPTLTSENMQKCIDVIKNVIEQIK</sequence>
<comment type="similarity">
    <text evidence="2 5">Belongs to the DegT/DnrJ/EryC1 family.</text>
</comment>
<keyword evidence="6" id="KW-0808">Transferase</keyword>
<dbReference type="Pfam" id="PF01041">
    <property type="entry name" value="DegT_DnrJ_EryC1"/>
    <property type="match status" value="1"/>
</dbReference>
<dbReference type="InterPro" id="IPR000653">
    <property type="entry name" value="DegT/StrS_aminotransferase"/>
</dbReference>
<evidence type="ECO:0000313" key="6">
    <source>
        <dbReference type="EMBL" id="EEX51180.1"/>
    </source>
</evidence>
<dbReference type="Gene3D" id="3.40.640.10">
    <property type="entry name" value="Type I PLP-dependent aspartate aminotransferase-like (Major domain)"/>
    <property type="match status" value="1"/>
</dbReference>
<keyword evidence="6" id="KW-0032">Aminotransferase</keyword>
<dbReference type="Gene3D" id="3.90.1150.10">
    <property type="entry name" value="Aspartate Aminotransferase, domain 1"/>
    <property type="match status" value="1"/>
</dbReference>
<dbReference type="GO" id="GO:0008483">
    <property type="term" value="F:transaminase activity"/>
    <property type="evidence" value="ECO:0007669"/>
    <property type="project" value="UniProtKB-KW"/>
</dbReference>
<dbReference type="STRING" id="667128.HMPREF0621_0370"/>
<dbReference type="PANTHER" id="PTHR30244:SF34">
    <property type="entry name" value="DTDP-4-AMINO-4,6-DIDEOXYGALACTOSE TRANSAMINASE"/>
    <property type="match status" value="1"/>
</dbReference>